<evidence type="ECO:0000256" key="2">
    <source>
        <dbReference type="PROSITE-ProRule" id="PRU00191"/>
    </source>
</evidence>
<keyword evidence="1 2" id="KW-0727">SH2 domain</keyword>
<name>A0A8S1GN99_9PELO</name>
<dbReference type="Pfam" id="PF00017">
    <property type="entry name" value="SH2"/>
    <property type="match status" value="1"/>
</dbReference>
<organism evidence="7 8">
    <name type="scientific">Caenorhabditis auriculariae</name>
    <dbReference type="NCBI Taxonomy" id="2777116"/>
    <lineage>
        <taxon>Eukaryota</taxon>
        <taxon>Metazoa</taxon>
        <taxon>Ecdysozoa</taxon>
        <taxon>Nematoda</taxon>
        <taxon>Chromadorea</taxon>
        <taxon>Rhabditida</taxon>
        <taxon>Rhabditina</taxon>
        <taxon>Rhabditomorpha</taxon>
        <taxon>Rhabditoidea</taxon>
        <taxon>Rhabditidae</taxon>
        <taxon>Peloderinae</taxon>
        <taxon>Caenorhabditis</taxon>
    </lineage>
</organism>
<dbReference type="InterPro" id="IPR006019">
    <property type="entry name" value="PID_Shc-like"/>
</dbReference>
<dbReference type="PRINTS" id="PR00401">
    <property type="entry name" value="SH2DOMAIN"/>
</dbReference>
<gene>
    <name evidence="7" type="ORF">CAUJ_LOCUS568</name>
</gene>
<feature type="domain" description="SH2" evidence="5">
    <location>
        <begin position="237"/>
        <end position="329"/>
    </location>
</feature>
<comment type="caution">
    <text evidence="7">The sequence shown here is derived from an EMBL/GenBank/DDBJ whole genome shotgun (WGS) entry which is preliminary data.</text>
</comment>
<dbReference type="Gene3D" id="3.30.505.10">
    <property type="entry name" value="SH2 domain"/>
    <property type="match status" value="1"/>
</dbReference>
<dbReference type="SUPFAM" id="SSF55550">
    <property type="entry name" value="SH2 domain"/>
    <property type="match status" value="1"/>
</dbReference>
<dbReference type="EMBL" id="CAJGYM010000001">
    <property type="protein sequence ID" value="CAD6184649.1"/>
    <property type="molecule type" value="Genomic_DNA"/>
</dbReference>
<evidence type="ECO:0000313" key="8">
    <source>
        <dbReference type="Proteomes" id="UP000835052"/>
    </source>
</evidence>
<dbReference type="Pfam" id="PF00640">
    <property type="entry name" value="PID"/>
    <property type="match status" value="1"/>
</dbReference>
<feature type="domain" description="PID" evidence="4">
    <location>
        <begin position="22"/>
        <end position="161"/>
    </location>
</feature>
<dbReference type="CDD" id="cd00934">
    <property type="entry name" value="PTB"/>
    <property type="match status" value="1"/>
</dbReference>
<dbReference type="PROSITE" id="PS50001">
    <property type="entry name" value="SH2"/>
    <property type="match status" value="1"/>
</dbReference>
<evidence type="ECO:0000313" key="7">
    <source>
        <dbReference type="EMBL" id="CAD6184649.1"/>
    </source>
</evidence>
<evidence type="ECO:0000259" key="4">
    <source>
        <dbReference type="PROSITE" id="PS01179"/>
    </source>
</evidence>
<reference evidence="7" key="1">
    <citation type="submission" date="2020-10" db="EMBL/GenBank/DDBJ databases">
        <authorList>
            <person name="Kikuchi T."/>
        </authorList>
    </citation>
    <scope>NUCLEOTIDE SEQUENCE</scope>
    <source>
        <strain evidence="7">NKZ352</strain>
    </source>
</reference>
<evidence type="ECO:0000256" key="1">
    <source>
        <dbReference type="ARBA" id="ARBA00022999"/>
    </source>
</evidence>
<dbReference type="PANTHER" id="PTHR46560">
    <property type="entry name" value="CYPHER, ISOFORM B"/>
    <property type="match status" value="1"/>
</dbReference>
<feature type="region of interest" description="Disordered" evidence="3">
    <location>
        <begin position="182"/>
        <end position="222"/>
    </location>
</feature>
<dbReference type="GO" id="GO:0035556">
    <property type="term" value="P:intracellular signal transduction"/>
    <property type="evidence" value="ECO:0007669"/>
    <property type="project" value="InterPro"/>
</dbReference>
<dbReference type="PROSITE" id="PS01179">
    <property type="entry name" value="PID"/>
    <property type="match status" value="1"/>
</dbReference>
<sequence length="584" mass="65603">MVLLATSHETKMKYAGDLRSSGVCFRAQYLGSVPIETSVSEMVQQLRTQVVMECIKLVAHKCGLIPEFSLNSVVAMMIGEPEKENYPIEVNVTTRMIKMIKDNFLYRRHPMKFFSYAAQGEKETEFMFAYIAKNHQELDRRCHVMQSEDAVRAMKVLADAILVANGDDPLSSDTALPRELKGLTSNEDSNSQTWSHPPARIGMERSSETTPRPSLAGYSEVPPPYDPSMDNLMEQPWYHGVMSREEAHKLLKNEGEFLVRQSNRSPGQYILSGLREQKQPKHLILLDQNKQVRTRERIFPTIESLIDFHVKNRVAVVSEGSTLHLLYPISAPIIPSLRMSWNEMQPANAVLLTGGSAGEMLARSQLLLQLLPYLVLGAPTIINTSIACDKTDFLLKIKFNETFHGSIFTQKGDPNCVYVNGTLQPDENYQIKIPLNGCETHENKEGHLENEIVVQQSNHFDVATDKKFLLTCIPAAPIFRDSQVTLSFGGITIDSEATTASTLENKAKVDYEVKVLDGEDLASKPLTRPLSVGDKVTYMVELRGEMKSRIGRCWANDGKKVNFRFRIARDVPYKELAMSGAISK</sequence>
<dbReference type="PANTHER" id="PTHR46560:SF5">
    <property type="entry name" value="CYPHER, ISOFORM B"/>
    <property type="match status" value="1"/>
</dbReference>
<evidence type="ECO:0000259" key="5">
    <source>
        <dbReference type="PROSITE" id="PS50001"/>
    </source>
</evidence>
<protein>
    <recommendedName>
        <fullName evidence="9">SH2 domain-containing protein</fullName>
    </recommendedName>
</protein>
<keyword evidence="8" id="KW-1185">Reference proteome</keyword>
<dbReference type="InterPro" id="IPR000980">
    <property type="entry name" value="SH2"/>
</dbReference>
<dbReference type="SUPFAM" id="SSF50729">
    <property type="entry name" value="PH domain-like"/>
    <property type="match status" value="1"/>
</dbReference>
<evidence type="ECO:0008006" key="9">
    <source>
        <dbReference type="Google" id="ProtNLM"/>
    </source>
</evidence>
<feature type="compositionally biased region" description="Polar residues" evidence="3">
    <location>
        <begin position="183"/>
        <end position="195"/>
    </location>
</feature>
<dbReference type="OrthoDB" id="6432511at2759"/>
<dbReference type="SMART" id="SM00252">
    <property type="entry name" value="SH2"/>
    <property type="match status" value="1"/>
</dbReference>
<dbReference type="AlphaFoldDB" id="A0A8S1GN99"/>
<dbReference type="InterPro" id="IPR006020">
    <property type="entry name" value="PTB/PI_dom"/>
</dbReference>
<dbReference type="PRINTS" id="PR00629">
    <property type="entry name" value="SHCPIDOMAIN"/>
</dbReference>
<accession>A0A8S1GN99</accession>
<feature type="domain" description="ZP" evidence="6">
    <location>
        <begin position="387"/>
        <end position="584"/>
    </location>
</feature>
<dbReference type="InterPro" id="IPR011993">
    <property type="entry name" value="PH-like_dom_sf"/>
</dbReference>
<dbReference type="Proteomes" id="UP000835052">
    <property type="component" value="Unassembled WGS sequence"/>
</dbReference>
<evidence type="ECO:0000256" key="3">
    <source>
        <dbReference type="SAM" id="MobiDB-lite"/>
    </source>
</evidence>
<dbReference type="PROSITE" id="PS51034">
    <property type="entry name" value="ZP_2"/>
    <property type="match status" value="1"/>
</dbReference>
<dbReference type="Gene3D" id="2.30.29.30">
    <property type="entry name" value="Pleckstrin-homology domain (PH domain)/Phosphotyrosine-binding domain (PTB)"/>
    <property type="match status" value="1"/>
</dbReference>
<dbReference type="InterPro" id="IPR036860">
    <property type="entry name" value="SH2_dom_sf"/>
</dbReference>
<dbReference type="InterPro" id="IPR001507">
    <property type="entry name" value="ZP_dom"/>
</dbReference>
<dbReference type="SMART" id="SM00462">
    <property type="entry name" value="PTB"/>
    <property type="match status" value="1"/>
</dbReference>
<proteinExistence type="predicted"/>
<evidence type="ECO:0000259" key="6">
    <source>
        <dbReference type="PROSITE" id="PS51034"/>
    </source>
</evidence>